<evidence type="ECO:0000313" key="2">
    <source>
        <dbReference type="Ensembl" id="ENSCSAVP00000002773.1"/>
    </source>
</evidence>
<dbReference type="PRINTS" id="PR01438">
    <property type="entry name" value="UNVRSLSTRESS"/>
</dbReference>
<dbReference type="InParanoid" id="H2YBS5"/>
<dbReference type="Ensembl" id="ENSCSAVT00000002816.1">
    <property type="protein sequence ID" value="ENSCSAVP00000002773.1"/>
    <property type="gene ID" value="ENSCSAVG00000001647.1"/>
</dbReference>
<dbReference type="AlphaFoldDB" id="H2YBS5"/>
<reference evidence="2" key="2">
    <citation type="submission" date="2025-08" db="UniProtKB">
        <authorList>
            <consortium name="Ensembl"/>
        </authorList>
    </citation>
    <scope>IDENTIFICATION</scope>
</reference>
<dbReference type="PANTHER" id="PTHR46989:SF3">
    <property type="entry name" value="USPA DOMAIN-CONTAINING PROTEIN"/>
    <property type="match status" value="1"/>
</dbReference>
<reference evidence="2" key="3">
    <citation type="submission" date="2025-09" db="UniProtKB">
        <authorList>
            <consortium name="Ensembl"/>
        </authorList>
    </citation>
    <scope>IDENTIFICATION</scope>
</reference>
<dbReference type="HOGENOM" id="CLU_049301_9_2_1"/>
<dbReference type="InterPro" id="IPR006015">
    <property type="entry name" value="Universal_stress_UspA"/>
</dbReference>
<evidence type="ECO:0000259" key="1">
    <source>
        <dbReference type="Pfam" id="PF00582"/>
    </source>
</evidence>
<proteinExistence type="predicted"/>
<accession>H2YBS5</accession>
<sequence>MKVLISVDESKIAANAFDWYFEHIHQDGNEVIICHICEQPAIPVCIFLDDDVVVTYSDDIEKLRQEATQKLNSLKKAYETRMEGKNVTAKFLFNFADIPVGEAIIQIANKEQCDAIITGSRGMGAFRRTILGSVSDYVMHHAKATVMVCHS</sequence>
<dbReference type="Proteomes" id="UP000007875">
    <property type="component" value="Unassembled WGS sequence"/>
</dbReference>
<feature type="domain" description="UspA" evidence="1">
    <location>
        <begin position="2"/>
        <end position="150"/>
    </location>
</feature>
<dbReference type="CDD" id="cd23659">
    <property type="entry name" value="USP_At3g01520-like"/>
    <property type="match status" value="1"/>
</dbReference>
<organism evidence="2 3">
    <name type="scientific">Ciona savignyi</name>
    <name type="common">Pacific transparent sea squirt</name>
    <dbReference type="NCBI Taxonomy" id="51511"/>
    <lineage>
        <taxon>Eukaryota</taxon>
        <taxon>Metazoa</taxon>
        <taxon>Chordata</taxon>
        <taxon>Tunicata</taxon>
        <taxon>Ascidiacea</taxon>
        <taxon>Phlebobranchia</taxon>
        <taxon>Cionidae</taxon>
        <taxon>Ciona</taxon>
    </lineage>
</organism>
<dbReference type="Gene3D" id="3.40.50.620">
    <property type="entry name" value="HUPs"/>
    <property type="match status" value="1"/>
</dbReference>
<name>H2YBS5_CIOSA</name>
<dbReference type="SUPFAM" id="SSF52402">
    <property type="entry name" value="Adenine nucleotide alpha hydrolases-like"/>
    <property type="match status" value="1"/>
</dbReference>
<dbReference type="STRING" id="51511.ENSCSAVP00000002773"/>
<dbReference type="PANTHER" id="PTHR46989">
    <property type="entry name" value="USP DOMAIN-CONTAINING PROTEIN"/>
    <property type="match status" value="1"/>
</dbReference>
<dbReference type="Pfam" id="PF00582">
    <property type="entry name" value="Usp"/>
    <property type="match status" value="1"/>
</dbReference>
<dbReference type="GeneTree" id="ENSGT00390000014691"/>
<keyword evidence="3" id="KW-1185">Reference proteome</keyword>
<evidence type="ECO:0000313" key="3">
    <source>
        <dbReference type="Proteomes" id="UP000007875"/>
    </source>
</evidence>
<reference evidence="3" key="1">
    <citation type="submission" date="2003-08" db="EMBL/GenBank/DDBJ databases">
        <authorList>
            <person name="Birren B."/>
            <person name="Nusbaum C."/>
            <person name="Abebe A."/>
            <person name="Abouelleil A."/>
            <person name="Adekoya E."/>
            <person name="Ait-zahra M."/>
            <person name="Allen N."/>
            <person name="Allen T."/>
            <person name="An P."/>
            <person name="Anderson M."/>
            <person name="Anderson S."/>
            <person name="Arachchi H."/>
            <person name="Armbruster J."/>
            <person name="Bachantsang P."/>
            <person name="Baldwin J."/>
            <person name="Barry A."/>
            <person name="Bayul T."/>
            <person name="Blitshsteyn B."/>
            <person name="Bloom T."/>
            <person name="Blye J."/>
            <person name="Boguslavskiy L."/>
            <person name="Borowsky M."/>
            <person name="Boukhgalter B."/>
            <person name="Brunache A."/>
            <person name="Butler J."/>
            <person name="Calixte N."/>
            <person name="Calvo S."/>
            <person name="Camarata J."/>
            <person name="Campo K."/>
            <person name="Chang J."/>
            <person name="Cheshatsang Y."/>
            <person name="Citroen M."/>
            <person name="Collymore A."/>
            <person name="Considine T."/>
            <person name="Cook A."/>
            <person name="Cooke P."/>
            <person name="Corum B."/>
            <person name="Cuomo C."/>
            <person name="David R."/>
            <person name="Dawoe T."/>
            <person name="Degray S."/>
            <person name="Dodge S."/>
            <person name="Dooley K."/>
            <person name="Dorje P."/>
            <person name="Dorjee K."/>
            <person name="Dorris L."/>
            <person name="Duffey N."/>
            <person name="Dupes A."/>
            <person name="Elkins T."/>
            <person name="Engels R."/>
            <person name="Erickson J."/>
            <person name="Farina A."/>
            <person name="Faro S."/>
            <person name="Ferreira P."/>
            <person name="Fischer H."/>
            <person name="Fitzgerald M."/>
            <person name="Foley K."/>
            <person name="Gage D."/>
            <person name="Galagan J."/>
            <person name="Gearin G."/>
            <person name="Gnerre S."/>
            <person name="Gnirke A."/>
            <person name="Goyette A."/>
            <person name="Graham J."/>
            <person name="Grandbois E."/>
            <person name="Gyaltsen K."/>
            <person name="Hafez N."/>
            <person name="Hagopian D."/>
            <person name="Hagos B."/>
            <person name="Hall J."/>
            <person name="Hatcher B."/>
            <person name="Heller A."/>
            <person name="Higgins H."/>
            <person name="Honan T."/>
            <person name="Horn A."/>
            <person name="Houde N."/>
            <person name="Hughes L."/>
            <person name="Hulme W."/>
            <person name="Husby E."/>
            <person name="Iliev I."/>
            <person name="Jaffe D."/>
            <person name="Jones C."/>
            <person name="Kamal M."/>
            <person name="Kamat A."/>
            <person name="Kamvysselis M."/>
            <person name="Karlsson E."/>
            <person name="Kells C."/>
            <person name="Kieu A."/>
            <person name="Kisner P."/>
            <person name="Kodira C."/>
            <person name="Kulbokas E."/>
            <person name="Labutti K."/>
            <person name="Lama D."/>
            <person name="Landers T."/>
            <person name="Leger J."/>
            <person name="Levine S."/>
            <person name="Lewis D."/>
            <person name="Lewis T."/>
            <person name="Lindblad-toh K."/>
            <person name="Liu X."/>
            <person name="Lokyitsang T."/>
            <person name="Lokyitsang Y."/>
            <person name="Lucien O."/>
            <person name="Lui A."/>
            <person name="Ma L.J."/>
            <person name="Mabbitt R."/>
            <person name="Macdonald J."/>
            <person name="Maclean C."/>
            <person name="Major J."/>
            <person name="Manning J."/>
            <person name="Marabella R."/>
            <person name="Maru K."/>
            <person name="Matthews C."/>
            <person name="Mauceli E."/>
            <person name="Mccarthy M."/>
            <person name="Mcdonough S."/>
            <person name="Mcghee T."/>
            <person name="Meldrim J."/>
            <person name="Meneus L."/>
            <person name="Mesirov J."/>
            <person name="Mihalev A."/>
            <person name="Mihova T."/>
            <person name="Mikkelsen T."/>
            <person name="Mlenga V."/>
            <person name="Moru K."/>
            <person name="Mozes J."/>
            <person name="Mulrain L."/>
            <person name="Munson G."/>
            <person name="Naylor J."/>
            <person name="Newes C."/>
            <person name="Nguyen C."/>
            <person name="Nguyen N."/>
            <person name="Nguyen T."/>
            <person name="Nicol R."/>
            <person name="Nielsen C."/>
            <person name="Nizzari M."/>
            <person name="Norbu C."/>
            <person name="Norbu N."/>
            <person name="O'donnell P."/>
            <person name="Okoawo O."/>
            <person name="O'leary S."/>
            <person name="Omotosho B."/>
            <person name="O'neill K."/>
            <person name="Osman S."/>
            <person name="Parker S."/>
            <person name="Perrin D."/>
            <person name="Phunkhang P."/>
            <person name="Piqani B."/>
            <person name="Purcell S."/>
            <person name="Rachupka T."/>
            <person name="Ramasamy U."/>
            <person name="Rameau R."/>
            <person name="Ray V."/>
            <person name="Raymond C."/>
            <person name="Retta R."/>
            <person name="Richardson S."/>
            <person name="Rise C."/>
            <person name="Rodriguez J."/>
            <person name="Rogers J."/>
            <person name="Rogov P."/>
            <person name="Rutman M."/>
            <person name="Schupbach R."/>
            <person name="Seaman C."/>
            <person name="Settipalli S."/>
            <person name="Sharpe T."/>
            <person name="Sheridan J."/>
            <person name="Sherpa N."/>
            <person name="Shi J."/>
            <person name="Smirnov S."/>
            <person name="Smith C."/>
            <person name="Sougnez C."/>
            <person name="Spencer B."/>
            <person name="Stalker J."/>
            <person name="Stange-thomann N."/>
            <person name="Stavropoulos S."/>
            <person name="Stetson K."/>
            <person name="Stone C."/>
            <person name="Stone S."/>
            <person name="Stubbs M."/>
            <person name="Talamas J."/>
            <person name="Tchuinga P."/>
            <person name="Tenzing P."/>
            <person name="Tesfaye S."/>
            <person name="Theodore J."/>
            <person name="Thoulutsang Y."/>
            <person name="Topham K."/>
            <person name="Towey S."/>
            <person name="Tsamla T."/>
            <person name="Tsomo N."/>
            <person name="Vallee D."/>
            <person name="Vassiliev H."/>
            <person name="Venkataraman V."/>
            <person name="Vinson J."/>
            <person name="Vo A."/>
            <person name="Wade C."/>
            <person name="Wang S."/>
            <person name="Wangchuk T."/>
            <person name="Wangdi T."/>
            <person name="Whittaker C."/>
            <person name="Wilkinson J."/>
            <person name="Wu Y."/>
            <person name="Wyman D."/>
            <person name="Yadav S."/>
            <person name="Yang S."/>
            <person name="Yang X."/>
            <person name="Yeager S."/>
            <person name="Yee E."/>
            <person name="Young G."/>
            <person name="Zainoun J."/>
            <person name="Zembeck L."/>
            <person name="Zimmer A."/>
            <person name="Zody M."/>
            <person name="Lander E."/>
        </authorList>
    </citation>
    <scope>NUCLEOTIDE SEQUENCE [LARGE SCALE GENOMIC DNA]</scope>
</reference>
<dbReference type="InterPro" id="IPR006016">
    <property type="entry name" value="UspA"/>
</dbReference>
<dbReference type="InterPro" id="IPR014729">
    <property type="entry name" value="Rossmann-like_a/b/a_fold"/>
</dbReference>
<protein>
    <recommendedName>
        <fullName evidence="1">UspA domain-containing protein</fullName>
    </recommendedName>
</protein>